<dbReference type="Proteomes" id="UP000305778">
    <property type="component" value="Unassembled WGS sequence"/>
</dbReference>
<keyword evidence="2" id="KW-0472">Membrane</keyword>
<keyword evidence="2" id="KW-1133">Transmembrane helix</keyword>
<gene>
    <name evidence="3" type="ORF">FCI23_25615</name>
</gene>
<comment type="caution">
    <text evidence="3">The sequence shown here is derived from an EMBL/GenBank/DDBJ whole genome shotgun (WGS) entry which is preliminary data.</text>
</comment>
<reference evidence="3 4" key="1">
    <citation type="submission" date="2019-04" db="EMBL/GenBank/DDBJ databases">
        <title>Streptomyces oryziradicis sp. nov., a novel actinomycete isolated from rhizosphere soil of rice (Oryza sativa L.).</title>
        <authorList>
            <person name="Li C."/>
        </authorList>
    </citation>
    <scope>NUCLEOTIDE SEQUENCE [LARGE SCALE GENOMIC DNA]</scope>
    <source>
        <strain evidence="3 4">NEAU-C40</strain>
    </source>
</reference>
<evidence type="ECO:0000313" key="4">
    <source>
        <dbReference type="Proteomes" id="UP000305778"/>
    </source>
</evidence>
<evidence type="ECO:0000313" key="3">
    <source>
        <dbReference type="EMBL" id="TKA08960.1"/>
    </source>
</evidence>
<protein>
    <submittedName>
        <fullName evidence="3">Uncharacterized protein</fullName>
    </submittedName>
</protein>
<sequence>MTEIAWVVGDTETVGAQALARVWFGLTVAGVPLTSVVDLVLIGVYAGTAAAVSRPVGAGALGAAAAVTLALRLPSLWILTAGWTQGAPSRQQLLLTVVAELAGAGVLLLTAVAGRRPAFGDDVVPVPARVRVRVPAGLLLIAVALLEAGWQLYFVRFFAQNPTTGSYVRTITGEHAIPALLATPSGWLGWAIAALGLGTGVAALRRLPPARPLGIVLAWLVALTAAPDIGAWAQQGQFLAFNLSDLAGLGSDVTLRQLTLLFEIAAAVVLVVLLAPPGSGGPARAPDPFEARDTIEMQTMPSPANYLRQTPRVPPPPPPLPPRPW</sequence>
<feature type="transmembrane region" description="Helical" evidence="2">
    <location>
        <begin position="92"/>
        <end position="113"/>
    </location>
</feature>
<dbReference type="EMBL" id="SUMC01000026">
    <property type="protein sequence ID" value="TKA08960.1"/>
    <property type="molecule type" value="Genomic_DNA"/>
</dbReference>
<dbReference type="RefSeq" id="WP_136726288.1">
    <property type="nucleotide sequence ID" value="NZ_SUMC01000026.1"/>
</dbReference>
<name>A0A4U0SH31_9ACTN</name>
<feature type="transmembrane region" description="Helical" evidence="2">
    <location>
        <begin position="22"/>
        <end position="46"/>
    </location>
</feature>
<feature type="transmembrane region" description="Helical" evidence="2">
    <location>
        <begin position="134"/>
        <end position="153"/>
    </location>
</feature>
<feature type="transmembrane region" description="Helical" evidence="2">
    <location>
        <begin position="187"/>
        <end position="204"/>
    </location>
</feature>
<keyword evidence="2" id="KW-0812">Transmembrane</keyword>
<evidence type="ECO:0000256" key="2">
    <source>
        <dbReference type="SAM" id="Phobius"/>
    </source>
</evidence>
<organism evidence="3 4">
    <name type="scientific">Actinacidiphila oryziradicis</name>
    <dbReference type="NCBI Taxonomy" id="2571141"/>
    <lineage>
        <taxon>Bacteria</taxon>
        <taxon>Bacillati</taxon>
        <taxon>Actinomycetota</taxon>
        <taxon>Actinomycetes</taxon>
        <taxon>Kitasatosporales</taxon>
        <taxon>Streptomycetaceae</taxon>
        <taxon>Actinacidiphila</taxon>
    </lineage>
</organism>
<proteinExistence type="predicted"/>
<evidence type="ECO:0000256" key="1">
    <source>
        <dbReference type="SAM" id="MobiDB-lite"/>
    </source>
</evidence>
<feature type="transmembrane region" description="Helical" evidence="2">
    <location>
        <begin position="254"/>
        <end position="275"/>
    </location>
</feature>
<accession>A0A4U0SH31</accession>
<feature type="transmembrane region" description="Helical" evidence="2">
    <location>
        <begin position="58"/>
        <end position="80"/>
    </location>
</feature>
<keyword evidence="4" id="KW-1185">Reference proteome</keyword>
<feature type="region of interest" description="Disordered" evidence="1">
    <location>
        <begin position="279"/>
        <end position="325"/>
    </location>
</feature>
<feature type="transmembrane region" description="Helical" evidence="2">
    <location>
        <begin position="216"/>
        <end position="234"/>
    </location>
</feature>
<feature type="compositionally biased region" description="Pro residues" evidence="1">
    <location>
        <begin position="312"/>
        <end position="325"/>
    </location>
</feature>
<dbReference type="AlphaFoldDB" id="A0A4U0SH31"/>